<dbReference type="InterPro" id="IPR016186">
    <property type="entry name" value="C-type_lectin-like/link_sf"/>
</dbReference>
<feature type="region of interest" description="Disordered" evidence="1">
    <location>
        <begin position="524"/>
        <end position="618"/>
    </location>
</feature>
<dbReference type="OrthoDB" id="6285913at2759"/>
<feature type="region of interest" description="Disordered" evidence="1">
    <location>
        <begin position="339"/>
        <end position="361"/>
    </location>
</feature>
<evidence type="ECO:0000256" key="1">
    <source>
        <dbReference type="SAM" id="MobiDB-lite"/>
    </source>
</evidence>
<protein>
    <submittedName>
        <fullName evidence="4">Uncharacterized protein</fullName>
    </submittedName>
</protein>
<dbReference type="CDD" id="cd00037">
    <property type="entry name" value="CLECT"/>
    <property type="match status" value="1"/>
</dbReference>
<feature type="compositionally biased region" description="Basic and acidic residues" evidence="1">
    <location>
        <begin position="524"/>
        <end position="549"/>
    </location>
</feature>
<dbReference type="EMBL" id="CACRXK020000261">
    <property type="protein sequence ID" value="CAB3980145.1"/>
    <property type="molecule type" value="Genomic_DNA"/>
</dbReference>
<dbReference type="InterPro" id="IPR001304">
    <property type="entry name" value="C-type_lectin-like"/>
</dbReference>
<accession>A0A7D9HCL5</accession>
<feature type="region of interest" description="Disordered" evidence="1">
    <location>
        <begin position="438"/>
        <end position="476"/>
    </location>
</feature>
<reference evidence="4" key="1">
    <citation type="submission" date="2020-04" db="EMBL/GenBank/DDBJ databases">
        <authorList>
            <person name="Alioto T."/>
            <person name="Alioto T."/>
            <person name="Gomez Garrido J."/>
        </authorList>
    </citation>
    <scope>NUCLEOTIDE SEQUENCE</scope>
    <source>
        <strain evidence="4">A484AB</strain>
    </source>
</reference>
<feature type="signal peptide" evidence="3">
    <location>
        <begin position="1"/>
        <end position="20"/>
    </location>
</feature>
<dbReference type="Gene3D" id="3.10.100.10">
    <property type="entry name" value="Mannose-Binding Protein A, subunit A"/>
    <property type="match status" value="1"/>
</dbReference>
<dbReference type="Pfam" id="PF00059">
    <property type="entry name" value="Lectin_C"/>
    <property type="match status" value="1"/>
</dbReference>
<dbReference type="AlphaFoldDB" id="A0A7D9HCL5"/>
<keyword evidence="3" id="KW-0732">Signal</keyword>
<dbReference type="InterPro" id="IPR018378">
    <property type="entry name" value="C-type_lectin_CS"/>
</dbReference>
<evidence type="ECO:0000313" key="5">
    <source>
        <dbReference type="Proteomes" id="UP001152795"/>
    </source>
</evidence>
<name>A0A7D9HCL5_PARCT</name>
<dbReference type="InterPro" id="IPR050111">
    <property type="entry name" value="C-type_lectin/snaclec_domain"/>
</dbReference>
<evidence type="ECO:0000256" key="2">
    <source>
        <dbReference type="SAM" id="Phobius"/>
    </source>
</evidence>
<feature type="compositionally biased region" description="Polar residues" evidence="1">
    <location>
        <begin position="573"/>
        <end position="598"/>
    </location>
</feature>
<dbReference type="PANTHER" id="PTHR22803">
    <property type="entry name" value="MANNOSE, PHOSPHOLIPASE, LECTIN RECEPTOR RELATED"/>
    <property type="match status" value="1"/>
</dbReference>
<proteinExistence type="predicted"/>
<comment type="caution">
    <text evidence="4">The sequence shown here is derived from an EMBL/GenBank/DDBJ whole genome shotgun (WGS) entry which is preliminary data.</text>
</comment>
<keyword evidence="2" id="KW-0812">Transmembrane</keyword>
<evidence type="ECO:0000313" key="4">
    <source>
        <dbReference type="EMBL" id="CAB3980145.1"/>
    </source>
</evidence>
<dbReference type="PROSITE" id="PS50041">
    <property type="entry name" value="C_TYPE_LECTIN_2"/>
    <property type="match status" value="1"/>
</dbReference>
<dbReference type="PROSITE" id="PS00615">
    <property type="entry name" value="C_TYPE_LECTIN_1"/>
    <property type="match status" value="1"/>
</dbReference>
<keyword evidence="2" id="KW-1133">Transmembrane helix</keyword>
<feature type="chain" id="PRO_5043456342" evidence="3">
    <location>
        <begin position="21"/>
        <end position="618"/>
    </location>
</feature>
<feature type="transmembrane region" description="Helical" evidence="2">
    <location>
        <begin position="274"/>
        <end position="298"/>
    </location>
</feature>
<organism evidence="4 5">
    <name type="scientific">Paramuricea clavata</name>
    <name type="common">Red gorgonian</name>
    <name type="synonym">Violescent sea-whip</name>
    <dbReference type="NCBI Taxonomy" id="317549"/>
    <lineage>
        <taxon>Eukaryota</taxon>
        <taxon>Metazoa</taxon>
        <taxon>Cnidaria</taxon>
        <taxon>Anthozoa</taxon>
        <taxon>Octocorallia</taxon>
        <taxon>Malacalcyonacea</taxon>
        <taxon>Plexauridae</taxon>
        <taxon>Paramuricea</taxon>
    </lineage>
</organism>
<keyword evidence="2" id="KW-0472">Membrane</keyword>
<gene>
    <name evidence="4" type="ORF">PACLA_8A003033</name>
</gene>
<dbReference type="InterPro" id="IPR016187">
    <property type="entry name" value="CTDL_fold"/>
</dbReference>
<dbReference type="Proteomes" id="UP001152795">
    <property type="component" value="Unassembled WGS sequence"/>
</dbReference>
<sequence length="618" mass="69988">MFNTSLQFIILICLCYPVLRMPSKQDMTSQIMERKGKFDNKTLDEDKSNLKGRKRLKQDCKVNESLVQTRCVATQESIPTNLYFIFLYHLTSRKSAESILATTALFFWKVSALPVNCTASSTDRTRETGMRKSRSVSTSTEFSRGDCDKDWFEFEEKCYQAFEEMMNYNAADAYCESLGSELANIQTMNENVFVRNLSNKQGVSGYLWTAVQKVCMNCTQTVGGYTNWLPEEPSGVSKCVTMHPDGKWRDFDCGYMFAFVCEKALTQTYTERQLLIALLVPIISCLTVAVSITTALLVSSVRRGGQPFKVSSRYQRTKKERKPVNWDMVDMLRKASLSRRGSRFKPQRQSPPSIEITKAEATNGTILPNGIEKKKRWYKRSNASKTLHIPEERRRSSNSSGHSSLYELLARLNNMEFEPPTETRLNEPEDENSIEMKDLGEHRNGVKPALNEDDDRLSGSHKQLVEKRQKLDDPVHNGASFRNMAFRDSVVSVETNGSGIAKVTSVQQMNQKDSAGTIEDITSDVEHHDLCSPDSCSRDSPRDRSRDSSHVCSRVSCPRDSPRDDDREETEASKNTQTVRADVHNISNNGSVSTQNVGKHSDQKPQPSKGKVIWTYSL</sequence>
<dbReference type="SUPFAM" id="SSF56436">
    <property type="entry name" value="C-type lectin-like"/>
    <property type="match status" value="1"/>
</dbReference>
<dbReference type="SMART" id="SM00034">
    <property type="entry name" value="CLECT"/>
    <property type="match status" value="1"/>
</dbReference>
<feature type="compositionally biased region" description="Basic and acidic residues" evidence="1">
    <location>
        <begin position="463"/>
        <end position="475"/>
    </location>
</feature>
<evidence type="ECO:0000256" key="3">
    <source>
        <dbReference type="SAM" id="SignalP"/>
    </source>
</evidence>
<keyword evidence="5" id="KW-1185">Reference proteome</keyword>